<gene>
    <name evidence="1" type="ORF">NT6N_34410</name>
</gene>
<name>A0AAT9FR90_9BACT</name>
<evidence type="ECO:0000313" key="1">
    <source>
        <dbReference type="EMBL" id="BDS08401.1"/>
    </source>
</evidence>
<sequence>MHAYELFTAVKPSIVTDMFMWMRETDRNLYKTALGSLATNRKLRLAFLQKKPAVEQIAWMHKTLKLKTSDMIGEHLLQVYFMKGQNEMLATFCDGLGIPHDGNGQVEGDLPETLDADKLKTSIDTLLEKFDPALVSLYLHTFNIQTPEGWGELSSALESDDRLKLA</sequence>
<proteinExistence type="predicted"/>
<reference evidence="1" key="1">
    <citation type="submission" date="2024-07" db="EMBL/GenBank/DDBJ databases">
        <title>Complete genome sequence of Verrucomicrobiaceae bacterium NT6N.</title>
        <authorList>
            <person name="Huang C."/>
            <person name="Takami H."/>
            <person name="Hamasaki K."/>
        </authorList>
    </citation>
    <scope>NUCLEOTIDE SEQUENCE</scope>
    <source>
        <strain evidence="1">NT6N</strain>
    </source>
</reference>
<dbReference type="KEGG" id="osu:NT6N_34410"/>
<accession>A0AAT9FR90</accession>
<dbReference type="AlphaFoldDB" id="A0AAT9FR90"/>
<protein>
    <submittedName>
        <fullName evidence="1">Uncharacterized protein</fullName>
    </submittedName>
</protein>
<dbReference type="EMBL" id="AP026866">
    <property type="protein sequence ID" value="BDS08401.1"/>
    <property type="molecule type" value="Genomic_DNA"/>
</dbReference>
<organism evidence="1">
    <name type="scientific">Oceaniferula spumae</name>
    <dbReference type="NCBI Taxonomy" id="2979115"/>
    <lineage>
        <taxon>Bacteria</taxon>
        <taxon>Pseudomonadati</taxon>
        <taxon>Verrucomicrobiota</taxon>
        <taxon>Verrucomicrobiia</taxon>
        <taxon>Verrucomicrobiales</taxon>
        <taxon>Verrucomicrobiaceae</taxon>
        <taxon>Oceaniferula</taxon>
    </lineage>
</organism>